<feature type="domain" description="Phosphoribosyltransferase" evidence="2">
    <location>
        <begin position="141"/>
        <end position="232"/>
    </location>
</feature>
<dbReference type="Gene3D" id="3.40.50.2020">
    <property type="match status" value="1"/>
</dbReference>
<evidence type="ECO:0000259" key="3">
    <source>
        <dbReference type="Pfam" id="PF18912"/>
    </source>
</evidence>
<dbReference type="PANTHER" id="PTHR47505">
    <property type="entry name" value="DNA UTILIZATION PROTEIN YHGH"/>
    <property type="match status" value="1"/>
</dbReference>
<evidence type="ECO:0000313" key="5">
    <source>
        <dbReference type="Proteomes" id="UP001470288"/>
    </source>
</evidence>
<keyword evidence="5" id="KW-1185">Reference proteome</keyword>
<accession>A0ABV1I2K6</accession>
<dbReference type="InterPro" id="IPR000836">
    <property type="entry name" value="PRTase_dom"/>
</dbReference>
<comment type="similarity">
    <text evidence="1">Belongs to the ComF/GntX family.</text>
</comment>
<feature type="domain" description="Double zinc ribbon" evidence="3">
    <location>
        <begin position="8"/>
        <end position="64"/>
    </location>
</feature>
<dbReference type="SUPFAM" id="SSF53271">
    <property type="entry name" value="PRTase-like"/>
    <property type="match status" value="1"/>
</dbReference>
<gene>
    <name evidence="4" type="ORF">WMO62_11370</name>
</gene>
<name>A0ABV1I2K6_9FIRM</name>
<dbReference type="Proteomes" id="UP001470288">
    <property type="component" value="Unassembled WGS sequence"/>
</dbReference>
<dbReference type="InterPro" id="IPR051910">
    <property type="entry name" value="ComF/GntX_DNA_util-trans"/>
</dbReference>
<protein>
    <submittedName>
        <fullName evidence="4">ComF family protein</fullName>
    </submittedName>
</protein>
<dbReference type="Pfam" id="PF00156">
    <property type="entry name" value="Pribosyltran"/>
    <property type="match status" value="1"/>
</dbReference>
<organism evidence="4 5">
    <name type="scientific">Hominiventricola aquisgranensis</name>
    <dbReference type="NCBI Taxonomy" id="3133164"/>
    <lineage>
        <taxon>Bacteria</taxon>
        <taxon>Bacillati</taxon>
        <taxon>Bacillota</taxon>
        <taxon>Clostridia</taxon>
        <taxon>Lachnospirales</taxon>
        <taxon>Lachnospiraceae</taxon>
        <taxon>Hominiventricola</taxon>
    </lineage>
</organism>
<sequence>MRIKEILIGLLYPKRCPVCHDVVEDKGELVCRICRTKLPLVRQPACRKCGKPLLEEEREYCQDCTRKHHEYRQGRAAFIYDERMRRSIAKFKYEGRREYAAFYAEEIVRSCGREAALWQAQALVPIPLHPSRRRKRGFNQAEVLAEELSRWMGIPVERKILIRSKKTRAQKQLNDQERVSNLKNAFSVRKGSIPPKTIILVDDIYTTGSTIDEAARVLLENGAQTVYFLCICVGRGS</sequence>
<dbReference type="Pfam" id="PF18912">
    <property type="entry name" value="DZR_2"/>
    <property type="match status" value="1"/>
</dbReference>
<dbReference type="InterPro" id="IPR044005">
    <property type="entry name" value="DZR_2"/>
</dbReference>
<comment type="caution">
    <text evidence="4">The sequence shown here is derived from an EMBL/GenBank/DDBJ whole genome shotgun (WGS) entry which is preliminary data.</text>
</comment>
<dbReference type="InterPro" id="IPR029057">
    <property type="entry name" value="PRTase-like"/>
</dbReference>
<dbReference type="CDD" id="cd06223">
    <property type="entry name" value="PRTases_typeI"/>
    <property type="match status" value="1"/>
</dbReference>
<dbReference type="RefSeq" id="WP_349144711.1">
    <property type="nucleotide sequence ID" value="NZ_JBBMFC010000020.1"/>
</dbReference>
<evidence type="ECO:0000256" key="1">
    <source>
        <dbReference type="ARBA" id="ARBA00008007"/>
    </source>
</evidence>
<evidence type="ECO:0000313" key="4">
    <source>
        <dbReference type="EMBL" id="MEQ2579422.1"/>
    </source>
</evidence>
<reference evidence="4 5" key="1">
    <citation type="submission" date="2024-03" db="EMBL/GenBank/DDBJ databases">
        <title>Human intestinal bacterial collection.</title>
        <authorList>
            <person name="Pauvert C."/>
            <person name="Hitch T.C.A."/>
            <person name="Clavel T."/>
        </authorList>
    </citation>
    <scope>NUCLEOTIDE SEQUENCE [LARGE SCALE GENOMIC DNA]</scope>
    <source>
        <strain evidence="4 5">CLA-AA-H78B</strain>
    </source>
</reference>
<evidence type="ECO:0000259" key="2">
    <source>
        <dbReference type="Pfam" id="PF00156"/>
    </source>
</evidence>
<dbReference type="EMBL" id="JBBMFC010000020">
    <property type="protein sequence ID" value="MEQ2579422.1"/>
    <property type="molecule type" value="Genomic_DNA"/>
</dbReference>
<proteinExistence type="inferred from homology"/>
<dbReference type="PANTHER" id="PTHR47505:SF1">
    <property type="entry name" value="DNA UTILIZATION PROTEIN YHGH"/>
    <property type="match status" value="1"/>
</dbReference>